<feature type="region of interest" description="Disordered" evidence="1">
    <location>
        <begin position="93"/>
        <end position="118"/>
    </location>
</feature>
<accession>A0A0F8YG34</accession>
<dbReference type="AlphaFoldDB" id="A0A0F8YG34"/>
<reference evidence="2" key="1">
    <citation type="journal article" date="2015" name="Nature">
        <title>Complex archaea that bridge the gap between prokaryotes and eukaryotes.</title>
        <authorList>
            <person name="Spang A."/>
            <person name="Saw J.H."/>
            <person name="Jorgensen S.L."/>
            <person name="Zaremba-Niedzwiedzka K."/>
            <person name="Martijn J."/>
            <person name="Lind A.E."/>
            <person name="van Eijk R."/>
            <person name="Schleper C."/>
            <person name="Guy L."/>
            <person name="Ettema T.J."/>
        </authorList>
    </citation>
    <scope>NUCLEOTIDE SEQUENCE</scope>
</reference>
<evidence type="ECO:0000256" key="1">
    <source>
        <dbReference type="SAM" id="MobiDB-lite"/>
    </source>
</evidence>
<organism evidence="2">
    <name type="scientific">marine sediment metagenome</name>
    <dbReference type="NCBI Taxonomy" id="412755"/>
    <lineage>
        <taxon>unclassified sequences</taxon>
        <taxon>metagenomes</taxon>
        <taxon>ecological metagenomes</taxon>
    </lineage>
</organism>
<proteinExistence type="predicted"/>
<sequence>MPRKKPKDAPPEAAPVVLTFEERLQPFLQRVSETVLELQKRRSGALRFGLDGAHIMMAEAASVSETIGVRGYVSTAAFAVIAAMIATDVFNDKNDKVSSPAKAAASEKSEPKTPDEVS</sequence>
<evidence type="ECO:0000313" key="2">
    <source>
        <dbReference type="EMBL" id="KKK46981.1"/>
    </source>
</evidence>
<protein>
    <submittedName>
        <fullName evidence="2">Uncharacterized protein</fullName>
    </submittedName>
</protein>
<gene>
    <name evidence="2" type="ORF">LCGC14_3159800</name>
</gene>
<comment type="caution">
    <text evidence="2">The sequence shown here is derived from an EMBL/GenBank/DDBJ whole genome shotgun (WGS) entry which is preliminary data.</text>
</comment>
<dbReference type="EMBL" id="LAZR01069808">
    <property type="protein sequence ID" value="KKK46981.1"/>
    <property type="molecule type" value="Genomic_DNA"/>
</dbReference>
<name>A0A0F8YG34_9ZZZZ</name>
<feature type="compositionally biased region" description="Basic and acidic residues" evidence="1">
    <location>
        <begin position="105"/>
        <end position="118"/>
    </location>
</feature>